<reference evidence="2 3" key="1">
    <citation type="submission" date="2023-08" db="EMBL/GenBank/DDBJ databases">
        <title>A Necator americanus chromosomal reference genome.</title>
        <authorList>
            <person name="Ilik V."/>
            <person name="Petrzelkova K.J."/>
            <person name="Pardy F."/>
            <person name="Fuh T."/>
            <person name="Niatou-Singa F.S."/>
            <person name="Gouil Q."/>
            <person name="Baker L."/>
            <person name="Ritchie M.E."/>
            <person name="Jex A.R."/>
            <person name="Gazzola D."/>
            <person name="Li H."/>
            <person name="Toshio Fujiwara R."/>
            <person name="Zhan B."/>
            <person name="Aroian R.V."/>
            <person name="Pafco B."/>
            <person name="Schwarz E.M."/>
        </authorList>
    </citation>
    <scope>NUCLEOTIDE SEQUENCE [LARGE SCALE GENOMIC DNA]</scope>
    <source>
        <strain evidence="2 3">Aroian</strain>
        <tissue evidence="2">Whole animal</tissue>
    </source>
</reference>
<accession>A0ABR1BM05</accession>
<evidence type="ECO:0008006" key="4">
    <source>
        <dbReference type="Google" id="ProtNLM"/>
    </source>
</evidence>
<sequence length="197" mass="22735">MLPSEHVILLLLAFPVVDALTSGLSRLAETPKHFYQVRSLIVCRRKCEDKCSPTNSLWQQFGCNRCVQECIQKENMIFEDGPQDRGLIRAVVVCCARLVTHYQVSAKIYFDLSNDVKEDVVAVLEYRKLSSTDDLYSPSWIVSQIIRDRSVNIADMECGFIYQFRLTLINSRIIDRRTSSWISNSQLCRYELLDSLK</sequence>
<feature type="signal peptide" evidence="1">
    <location>
        <begin position="1"/>
        <end position="19"/>
    </location>
</feature>
<dbReference type="Proteomes" id="UP001303046">
    <property type="component" value="Unassembled WGS sequence"/>
</dbReference>
<evidence type="ECO:0000313" key="2">
    <source>
        <dbReference type="EMBL" id="KAK6726811.1"/>
    </source>
</evidence>
<name>A0ABR1BM05_NECAM</name>
<evidence type="ECO:0000256" key="1">
    <source>
        <dbReference type="SAM" id="SignalP"/>
    </source>
</evidence>
<organism evidence="2 3">
    <name type="scientific">Necator americanus</name>
    <name type="common">Human hookworm</name>
    <dbReference type="NCBI Taxonomy" id="51031"/>
    <lineage>
        <taxon>Eukaryota</taxon>
        <taxon>Metazoa</taxon>
        <taxon>Ecdysozoa</taxon>
        <taxon>Nematoda</taxon>
        <taxon>Chromadorea</taxon>
        <taxon>Rhabditida</taxon>
        <taxon>Rhabditina</taxon>
        <taxon>Rhabditomorpha</taxon>
        <taxon>Strongyloidea</taxon>
        <taxon>Ancylostomatidae</taxon>
        <taxon>Bunostominae</taxon>
        <taxon>Necator</taxon>
    </lineage>
</organism>
<keyword evidence="3" id="KW-1185">Reference proteome</keyword>
<evidence type="ECO:0000313" key="3">
    <source>
        <dbReference type="Proteomes" id="UP001303046"/>
    </source>
</evidence>
<keyword evidence="1" id="KW-0732">Signal</keyword>
<comment type="caution">
    <text evidence="2">The sequence shown here is derived from an EMBL/GenBank/DDBJ whole genome shotgun (WGS) entry which is preliminary data.</text>
</comment>
<dbReference type="EMBL" id="JAVFWL010000001">
    <property type="protein sequence ID" value="KAK6726811.1"/>
    <property type="molecule type" value="Genomic_DNA"/>
</dbReference>
<proteinExistence type="predicted"/>
<protein>
    <recommendedName>
        <fullName evidence="4">Fibronectin type-III domain-containing protein</fullName>
    </recommendedName>
</protein>
<gene>
    <name evidence="2" type="primary">Necator_chrI.g987</name>
    <name evidence="2" type="ORF">RB195_004863</name>
</gene>
<feature type="chain" id="PRO_5046852750" description="Fibronectin type-III domain-containing protein" evidence="1">
    <location>
        <begin position="20"/>
        <end position="197"/>
    </location>
</feature>